<accession>A0A2B7Y3V7</accession>
<evidence type="ECO:0000256" key="1">
    <source>
        <dbReference type="SAM" id="MobiDB-lite"/>
    </source>
</evidence>
<evidence type="ECO:0000313" key="2">
    <source>
        <dbReference type="EMBL" id="PGH18794.1"/>
    </source>
</evidence>
<organism evidence="2 3">
    <name type="scientific">Helicocarpus griseus UAMH5409</name>
    <dbReference type="NCBI Taxonomy" id="1447875"/>
    <lineage>
        <taxon>Eukaryota</taxon>
        <taxon>Fungi</taxon>
        <taxon>Dikarya</taxon>
        <taxon>Ascomycota</taxon>
        <taxon>Pezizomycotina</taxon>
        <taxon>Eurotiomycetes</taxon>
        <taxon>Eurotiomycetidae</taxon>
        <taxon>Onygenales</taxon>
        <taxon>Ajellomycetaceae</taxon>
        <taxon>Helicocarpus</taxon>
    </lineage>
</organism>
<keyword evidence="3" id="KW-1185">Reference proteome</keyword>
<feature type="compositionally biased region" description="Basic and acidic residues" evidence="1">
    <location>
        <begin position="72"/>
        <end position="87"/>
    </location>
</feature>
<gene>
    <name evidence="2" type="ORF">AJ79_00207</name>
</gene>
<dbReference type="AlphaFoldDB" id="A0A2B7Y3V7"/>
<dbReference type="Proteomes" id="UP000223968">
    <property type="component" value="Unassembled WGS sequence"/>
</dbReference>
<proteinExistence type="predicted"/>
<reference evidence="2 3" key="1">
    <citation type="submission" date="2017-10" db="EMBL/GenBank/DDBJ databases">
        <title>Comparative genomics in systemic dimorphic fungi from Ajellomycetaceae.</title>
        <authorList>
            <person name="Munoz J.F."/>
            <person name="Mcewen J.G."/>
            <person name="Clay O.K."/>
            <person name="Cuomo C.A."/>
        </authorList>
    </citation>
    <scope>NUCLEOTIDE SEQUENCE [LARGE SCALE GENOMIC DNA]</scope>
    <source>
        <strain evidence="2 3">UAMH5409</strain>
    </source>
</reference>
<dbReference type="EMBL" id="PDNB01000002">
    <property type="protein sequence ID" value="PGH18794.1"/>
    <property type="molecule type" value="Genomic_DNA"/>
</dbReference>
<comment type="caution">
    <text evidence="2">The sequence shown here is derived from an EMBL/GenBank/DDBJ whole genome shotgun (WGS) entry which is preliminary data.</text>
</comment>
<protein>
    <submittedName>
        <fullName evidence="2">Uncharacterized protein</fullName>
    </submittedName>
</protein>
<feature type="region of interest" description="Disordered" evidence="1">
    <location>
        <begin position="1"/>
        <end position="87"/>
    </location>
</feature>
<evidence type="ECO:0000313" key="3">
    <source>
        <dbReference type="Proteomes" id="UP000223968"/>
    </source>
</evidence>
<feature type="compositionally biased region" description="Basic and acidic residues" evidence="1">
    <location>
        <begin position="51"/>
        <end position="60"/>
    </location>
</feature>
<sequence length="139" mass="15102">MHEFDDDGKIKRTHTVDDDGKVSITPGGTLGVPPGAPPGYNPFNMYATDINPRKNSHEHAGNQNEDGGDNGKGGDGRQKDGGAKSACKEDRGQFLKFEYRLPIFLFIANLTKNRKIQDSAKISRETFEVHSSSVGLLGV</sequence>
<name>A0A2B7Y3V7_9EURO</name>
<feature type="compositionally biased region" description="Basic and acidic residues" evidence="1">
    <location>
        <begin position="1"/>
        <end position="21"/>
    </location>
</feature>